<gene>
    <name evidence="8" type="primary">gemin2</name>
    <name evidence="8" type="ORF">Tcan_09254</name>
</gene>
<dbReference type="OrthoDB" id="428895at2759"/>
<dbReference type="PANTHER" id="PTHR12794:SF0">
    <property type="entry name" value="GEM-ASSOCIATED PROTEIN 2"/>
    <property type="match status" value="1"/>
</dbReference>
<evidence type="ECO:0000256" key="3">
    <source>
        <dbReference type="ARBA" id="ARBA00022664"/>
    </source>
</evidence>
<dbReference type="AlphaFoldDB" id="A0A0B2VLK7"/>
<dbReference type="InterPro" id="IPR035426">
    <property type="entry name" value="Gemin2/Brr1"/>
</dbReference>
<evidence type="ECO:0000256" key="4">
    <source>
        <dbReference type="ARBA" id="ARBA00023187"/>
    </source>
</evidence>
<comment type="subunit">
    <text evidence="7">Part of the core SMN complex.</text>
</comment>
<dbReference type="GO" id="GO:0032797">
    <property type="term" value="C:SMN complex"/>
    <property type="evidence" value="ECO:0007669"/>
    <property type="project" value="UniProtKB-UniRule"/>
</dbReference>
<dbReference type="Pfam" id="PF04938">
    <property type="entry name" value="SIP1"/>
    <property type="match status" value="1"/>
</dbReference>
<keyword evidence="4 7" id="KW-0508">mRNA splicing</keyword>
<dbReference type="EMBL" id="JPKZ01001384">
    <property type="protein sequence ID" value="KHN82307.1"/>
    <property type="molecule type" value="Genomic_DNA"/>
</dbReference>
<keyword evidence="3 7" id="KW-0507">mRNA processing</keyword>
<comment type="subcellular location">
    <subcellularLocation>
        <location evidence="1">Cytoplasm</location>
    </subcellularLocation>
</comment>
<evidence type="ECO:0000256" key="6">
    <source>
        <dbReference type="ARBA" id="ARBA00047179"/>
    </source>
</evidence>
<accession>A0A0B2VLK7</accession>
<dbReference type="GO" id="GO:0000387">
    <property type="term" value="P:spliceosomal snRNP assembly"/>
    <property type="evidence" value="ECO:0007669"/>
    <property type="project" value="UniProtKB-UniRule"/>
</dbReference>
<proteinExistence type="inferred from homology"/>
<comment type="function">
    <text evidence="7">The SMN complex catalyzes the assembly of small nuclear ribonucleoproteins (snRNPs), the building blocks of the spliceosome, and thereby plays an important role in the splicing of cellular pre-mRNAs.</text>
</comment>
<dbReference type="GO" id="GO:0005681">
    <property type="term" value="C:spliceosomal complex"/>
    <property type="evidence" value="ECO:0007669"/>
    <property type="project" value="UniProtKB-UniRule"/>
</dbReference>
<keyword evidence="9" id="KW-1185">Reference proteome</keyword>
<organism evidence="8 9">
    <name type="scientific">Toxocara canis</name>
    <name type="common">Canine roundworm</name>
    <dbReference type="NCBI Taxonomy" id="6265"/>
    <lineage>
        <taxon>Eukaryota</taxon>
        <taxon>Metazoa</taxon>
        <taxon>Ecdysozoa</taxon>
        <taxon>Nematoda</taxon>
        <taxon>Chromadorea</taxon>
        <taxon>Rhabditida</taxon>
        <taxon>Spirurina</taxon>
        <taxon>Ascaridomorpha</taxon>
        <taxon>Ascaridoidea</taxon>
        <taxon>Toxocaridae</taxon>
        <taxon>Toxocara</taxon>
    </lineage>
</organism>
<evidence type="ECO:0000256" key="5">
    <source>
        <dbReference type="ARBA" id="ARBA00025758"/>
    </source>
</evidence>
<comment type="caution">
    <text evidence="8">The sequence shown here is derived from an EMBL/GenBank/DDBJ whole genome shotgun (WGS) entry which is preliminary data.</text>
</comment>
<dbReference type="PANTHER" id="PTHR12794">
    <property type="entry name" value="GEMIN2"/>
    <property type="match status" value="1"/>
</dbReference>
<dbReference type="GO" id="GO:0000245">
    <property type="term" value="P:spliceosomal complex assembly"/>
    <property type="evidence" value="ECO:0007669"/>
    <property type="project" value="UniProtKB-UniRule"/>
</dbReference>
<dbReference type="STRING" id="6265.A0A0B2VLK7"/>
<protein>
    <recommendedName>
        <fullName evidence="6 7">Gem-associated protein 2</fullName>
    </recommendedName>
</protein>
<evidence type="ECO:0000313" key="9">
    <source>
        <dbReference type="Proteomes" id="UP000031036"/>
    </source>
</evidence>
<dbReference type="Proteomes" id="UP000031036">
    <property type="component" value="Unassembled WGS sequence"/>
</dbReference>
<evidence type="ECO:0000256" key="7">
    <source>
        <dbReference type="PIRNR" id="PIRNR038038"/>
    </source>
</evidence>
<comment type="similarity">
    <text evidence="5 7">Belongs to the gemin-2 family.</text>
</comment>
<dbReference type="PIRSF" id="PIRSF038038">
    <property type="entry name" value="SMN_Gemin2"/>
    <property type="match status" value="1"/>
</dbReference>
<dbReference type="InterPro" id="IPR017364">
    <property type="entry name" value="GEMIN2"/>
</dbReference>
<evidence type="ECO:0000256" key="2">
    <source>
        <dbReference type="ARBA" id="ARBA00022490"/>
    </source>
</evidence>
<reference evidence="8 9" key="1">
    <citation type="submission" date="2014-11" db="EMBL/GenBank/DDBJ databases">
        <title>Genetic blueprint of the zoonotic pathogen Toxocara canis.</title>
        <authorList>
            <person name="Zhu X.-Q."/>
            <person name="Korhonen P.K."/>
            <person name="Cai H."/>
            <person name="Young N.D."/>
            <person name="Nejsum P."/>
            <person name="von Samson-Himmelstjerna G."/>
            <person name="Boag P.R."/>
            <person name="Tan P."/>
            <person name="Li Q."/>
            <person name="Min J."/>
            <person name="Yang Y."/>
            <person name="Wang X."/>
            <person name="Fang X."/>
            <person name="Hall R.S."/>
            <person name="Hofmann A."/>
            <person name="Sternberg P.W."/>
            <person name="Jex A.R."/>
            <person name="Gasser R.B."/>
        </authorList>
    </citation>
    <scope>NUCLEOTIDE SEQUENCE [LARGE SCALE GENOMIC DNA]</scope>
    <source>
        <strain evidence="8">PN_DK_2014</strain>
    </source>
</reference>
<dbReference type="Gene3D" id="1.20.58.1070">
    <property type="match status" value="1"/>
</dbReference>
<evidence type="ECO:0000313" key="8">
    <source>
        <dbReference type="EMBL" id="KHN82307.1"/>
    </source>
</evidence>
<dbReference type="OMA" id="PHKCLLP"/>
<evidence type="ECO:0000256" key="1">
    <source>
        <dbReference type="ARBA" id="ARBA00004496"/>
    </source>
</evidence>
<keyword evidence="2 7" id="KW-0963">Cytoplasm</keyword>
<name>A0A0B2VLK7_TOXCA</name>
<sequence length="273" mass="31275">MRMEQEAFVDLDDFDESEINLDEPPRSAIHYLRQVAVSRKRCPQVVKASLDPKFLSNRQSSSNFEKEQPSCVNAPSREWAYAKCDDFSWNRTLLQAKRAKYKKPDNIVYPGWGDYERWRLFCLGEKEEITGKANEIGEERNSGRAFRSGHLPTPAIVMNLSENQVNSLIQHLVQKFGCILCVACNIWMFLEDGYSKQLFQWLYSVLLVVEKPLLHDVCASLRAFAKQCRLLRATPADDSSGLAVGDVPTPNEFSLFIALISIYFEQKDLADHQ</sequence>